<organism evidence="1">
    <name type="scientific">Bodo saltans virus</name>
    <dbReference type="NCBI Taxonomy" id="2024608"/>
    <lineage>
        <taxon>Viruses</taxon>
        <taxon>Varidnaviria</taxon>
        <taxon>Bamfordvirae</taxon>
        <taxon>Nucleocytoviricota</taxon>
        <taxon>Megaviricetes</taxon>
        <taxon>Imitervirales</taxon>
        <taxon>Mimiviridae</taxon>
        <taxon>Klosneuvirinae</taxon>
        <taxon>Theiavirus</taxon>
        <taxon>Theiavirus salishense</taxon>
    </lineage>
</organism>
<proteinExistence type="predicted"/>
<dbReference type="Proteomes" id="UP000240325">
    <property type="component" value="Segment"/>
</dbReference>
<dbReference type="EMBL" id="MF782455">
    <property type="protein sequence ID" value="ATZ81189.1"/>
    <property type="molecule type" value="Genomic_DNA"/>
</dbReference>
<name>A0A2H4UWK6_9VIRU</name>
<evidence type="ECO:0000313" key="1">
    <source>
        <dbReference type="EMBL" id="ATZ81189.1"/>
    </source>
</evidence>
<gene>
    <name evidence="1" type="ORF">BMW23_1146</name>
</gene>
<evidence type="ECO:0000313" key="2">
    <source>
        <dbReference type="Proteomes" id="UP000240325"/>
    </source>
</evidence>
<keyword evidence="2" id="KW-1185">Reference proteome</keyword>
<accession>A0A2H4UWK6</accession>
<protein>
    <submittedName>
        <fullName evidence="1">Uncharacterized protein</fullName>
    </submittedName>
</protein>
<reference evidence="1" key="1">
    <citation type="journal article" date="2017" name="Elife">
        <title>The kinetoplastid-infecting Bodo saltans virus (BsV), a window into the most abundant giant viruses in the sea.</title>
        <authorList>
            <person name="Deeg C.M."/>
            <person name="Chow C.-E.T."/>
            <person name="Suttle C.A."/>
        </authorList>
    </citation>
    <scope>NUCLEOTIDE SEQUENCE</scope>
    <source>
        <strain evidence="1">NG1</strain>
    </source>
</reference>
<sequence length="42" mass="5329">MTLFLNYFIDYFFNYYCNNNTIQFNKFSIFYGILRKASWIFF</sequence>